<dbReference type="GO" id="GO:1990904">
    <property type="term" value="C:ribonucleoprotein complex"/>
    <property type="evidence" value="ECO:0007669"/>
    <property type="project" value="UniProtKB-KW"/>
</dbReference>
<evidence type="ECO:0000256" key="5">
    <source>
        <dbReference type="ARBA" id="ARBA00023128"/>
    </source>
</evidence>
<proteinExistence type="inferred from homology"/>
<dbReference type="GO" id="GO:0005840">
    <property type="term" value="C:ribosome"/>
    <property type="evidence" value="ECO:0007669"/>
    <property type="project" value="UniProtKB-KW"/>
</dbReference>
<evidence type="ECO:0000256" key="3">
    <source>
        <dbReference type="ARBA" id="ARBA00022980"/>
    </source>
</evidence>
<comment type="subcellular location">
    <subcellularLocation>
        <location evidence="1">Mitochondrion</location>
    </subcellularLocation>
</comment>
<evidence type="ECO:0000313" key="11">
    <source>
        <dbReference type="Proteomes" id="UP000664521"/>
    </source>
</evidence>
<keyword evidence="6" id="KW-0804">Transcription</keyword>
<keyword evidence="3" id="KW-0689">Ribosomal protein</keyword>
<comment type="similarity">
    <text evidence="2">Belongs to the mitochondrion-specific ribosomal protein mL67 family.</text>
</comment>
<name>A0A8H3GDD7_9LECA</name>
<gene>
    <name evidence="10" type="ORF">HETSPECPRED_001013</name>
</gene>
<evidence type="ECO:0000256" key="9">
    <source>
        <dbReference type="SAM" id="MobiDB-lite"/>
    </source>
</evidence>
<dbReference type="PANTHER" id="PTHR28184:SF1">
    <property type="entry name" value="LARGE RIBOSOMAL SUBUNIT PROTEIN ML67"/>
    <property type="match status" value="1"/>
</dbReference>
<evidence type="ECO:0000256" key="2">
    <source>
        <dbReference type="ARBA" id="ARBA00010741"/>
    </source>
</evidence>
<dbReference type="OrthoDB" id="5333655at2759"/>
<evidence type="ECO:0000256" key="7">
    <source>
        <dbReference type="ARBA" id="ARBA00023274"/>
    </source>
</evidence>
<dbReference type="GO" id="GO:0003697">
    <property type="term" value="F:single-stranded DNA binding"/>
    <property type="evidence" value="ECO:0007669"/>
    <property type="project" value="InterPro"/>
</dbReference>
<dbReference type="GO" id="GO:0000150">
    <property type="term" value="F:DNA strand exchange activity"/>
    <property type="evidence" value="ECO:0007669"/>
    <property type="project" value="InterPro"/>
</dbReference>
<feature type="region of interest" description="Disordered" evidence="9">
    <location>
        <begin position="260"/>
        <end position="281"/>
    </location>
</feature>
<dbReference type="Pfam" id="PF12829">
    <property type="entry name" value="Mhr1"/>
    <property type="match status" value="1"/>
</dbReference>
<dbReference type="EMBL" id="CAJPDS010000111">
    <property type="protein sequence ID" value="CAF9938271.1"/>
    <property type="molecule type" value="Genomic_DNA"/>
</dbReference>
<evidence type="ECO:0000256" key="8">
    <source>
        <dbReference type="ARBA" id="ARBA00035185"/>
    </source>
</evidence>
<keyword evidence="5" id="KW-0496">Mitochondrion</keyword>
<reference evidence="10" key="1">
    <citation type="submission" date="2021-03" db="EMBL/GenBank/DDBJ databases">
        <authorList>
            <person name="Tagirdzhanova G."/>
        </authorList>
    </citation>
    <scope>NUCLEOTIDE SEQUENCE</scope>
</reference>
<evidence type="ECO:0000256" key="1">
    <source>
        <dbReference type="ARBA" id="ARBA00004173"/>
    </source>
</evidence>
<comment type="caution">
    <text evidence="10">The sequence shown here is derived from an EMBL/GenBank/DDBJ whole genome shotgun (WGS) entry which is preliminary data.</text>
</comment>
<evidence type="ECO:0000256" key="4">
    <source>
        <dbReference type="ARBA" id="ARBA00023015"/>
    </source>
</evidence>
<evidence type="ECO:0000256" key="6">
    <source>
        <dbReference type="ARBA" id="ARBA00023163"/>
    </source>
</evidence>
<dbReference type="InterPro" id="IPR024629">
    <property type="entry name" value="Ribosomal_mL67"/>
</dbReference>
<protein>
    <recommendedName>
        <fullName evidence="8">Large ribosomal subunit protein mL67</fullName>
    </recommendedName>
</protein>
<sequence>MKPSRTLLQYLLKDGLTPTTRPGWLRSQNAAEHVDPIVIERGHHLFIYKHIRTNQIIYSFTRNLNNHDALKQLPFLGKKTVPARLRKDLWLPFALVEFPSPLQGLDAYRRLREFRRLHETSYPLDLITVKEGKQKGKLMNTKERGAVLMDQKANSVADLAAVLLQDEKGPSEEQAMHKERSKRYWDLVNQQKVKAGKPPTKKRINLSLGPIVNIVRIRWADLMDAEYAEAWPQSVVHHSLERSRYTAAFPAYEMVGVKEEENESGYVADPPPQEVQMENPA</sequence>
<accession>A0A8H3GDD7</accession>
<keyword evidence="11" id="KW-1185">Reference proteome</keyword>
<dbReference type="GO" id="GO:0003735">
    <property type="term" value="F:structural constituent of ribosome"/>
    <property type="evidence" value="ECO:0007669"/>
    <property type="project" value="TreeGrafter"/>
</dbReference>
<evidence type="ECO:0000313" key="10">
    <source>
        <dbReference type="EMBL" id="CAF9938271.1"/>
    </source>
</evidence>
<dbReference type="Proteomes" id="UP000664521">
    <property type="component" value="Unassembled WGS sequence"/>
</dbReference>
<organism evidence="10 11">
    <name type="scientific">Heterodermia speciosa</name>
    <dbReference type="NCBI Taxonomy" id="116794"/>
    <lineage>
        <taxon>Eukaryota</taxon>
        <taxon>Fungi</taxon>
        <taxon>Dikarya</taxon>
        <taxon>Ascomycota</taxon>
        <taxon>Pezizomycotina</taxon>
        <taxon>Lecanoromycetes</taxon>
        <taxon>OSLEUM clade</taxon>
        <taxon>Lecanoromycetidae</taxon>
        <taxon>Caliciales</taxon>
        <taxon>Physciaceae</taxon>
        <taxon>Heterodermia</taxon>
    </lineage>
</organism>
<dbReference type="AlphaFoldDB" id="A0A8H3GDD7"/>
<dbReference type="PANTHER" id="PTHR28184">
    <property type="entry name" value="MITOCHONDRIAL HOMOLOGOUS RECOMBINATION PROTEIN 1"/>
    <property type="match status" value="1"/>
</dbReference>
<keyword evidence="4" id="KW-0805">Transcription regulation</keyword>
<keyword evidence="7" id="KW-0687">Ribonucleoprotein</keyword>
<dbReference type="GO" id="GO:0005739">
    <property type="term" value="C:mitochondrion"/>
    <property type="evidence" value="ECO:0007669"/>
    <property type="project" value="UniProtKB-SubCell"/>
</dbReference>